<dbReference type="CDD" id="cd00303">
    <property type="entry name" value="retropepsin_like"/>
    <property type="match status" value="1"/>
</dbReference>
<comment type="caution">
    <text evidence="2">The sequence shown here is derived from an EMBL/GenBank/DDBJ whole genome shotgun (WGS) entry which is preliminary data.</text>
</comment>
<organism evidence="2 3">
    <name type="scientific">Macrosiphum euphorbiae</name>
    <name type="common">potato aphid</name>
    <dbReference type="NCBI Taxonomy" id="13131"/>
    <lineage>
        <taxon>Eukaryota</taxon>
        <taxon>Metazoa</taxon>
        <taxon>Ecdysozoa</taxon>
        <taxon>Arthropoda</taxon>
        <taxon>Hexapoda</taxon>
        <taxon>Insecta</taxon>
        <taxon>Pterygota</taxon>
        <taxon>Neoptera</taxon>
        <taxon>Paraneoptera</taxon>
        <taxon>Hemiptera</taxon>
        <taxon>Sternorrhyncha</taxon>
        <taxon>Aphidomorpha</taxon>
        <taxon>Aphidoidea</taxon>
        <taxon>Aphididae</taxon>
        <taxon>Macrosiphini</taxon>
        <taxon>Macrosiphum</taxon>
    </lineage>
</organism>
<dbReference type="AlphaFoldDB" id="A0AAV0W9Z3"/>
<dbReference type="Gene3D" id="2.40.70.10">
    <property type="entry name" value="Acid Proteases"/>
    <property type="match status" value="1"/>
</dbReference>
<feature type="domain" description="DUF1758" evidence="1">
    <location>
        <begin position="52"/>
        <end position="189"/>
    </location>
</feature>
<dbReference type="EMBL" id="CARXXK010000002">
    <property type="protein sequence ID" value="CAI6352636.1"/>
    <property type="molecule type" value="Genomic_DNA"/>
</dbReference>
<evidence type="ECO:0000259" key="1">
    <source>
        <dbReference type="Pfam" id="PF05585"/>
    </source>
</evidence>
<reference evidence="2 3" key="1">
    <citation type="submission" date="2023-01" db="EMBL/GenBank/DDBJ databases">
        <authorList>
            <person name="Whitehead M."/>
        </authorList>
    </citation>
    <scope>NUCLEOTIDE SEQUENCE [LARGE SCALE GENOMIC DNA]</scope>
</reference>
<dbReference type="Proteomes" id="UP001160148">
    <property type="component" value="Unassembled WGS sequence"/>
</dbReference>
<keyword evidence="3" id="KW-1185">Reference proteome</keyword>
<gene>
    <name evidence="2" type="ORF">MEUPH1_LOCUS8850</name>
</gene>
<evidence type="ECO:0000313" key="3">
    <source>
        <dbReference type="Proteomes" id="UP001160148"/>
    </source>
</evidence>
<dbReference type="InterPro" id="IPR021109">
    <property type="entry name" value="Peptidase_aspartic_dom_sf"/>
</dbReference>
<dbReference type="Pfam" id="PF05585">
    <property type="entry name" value="DUF1758"/>
    <property type="match status" value="1"/>
</dbReference>
<name>A0AAV0W9Z3_9HEMI</name>
<evidence type="ECO:0000313" key="2">
    <source>
        <dbReference type="EMBL" id="CAI6352636.1"/>
    </source>
</evidence>
<protein>
    <recommendedName>
        <fullName evidence="1">DUF1758 domain-containing protein</fullName>
    </recommendedName>
</protein>
<sequence length="192" mass="21283">MRFNAPHKIEHVLFSNATSKRNARIQLGHSVMLSTAVIKVYDKMGNAIHCRALLDSGSQNNFVTEYMAQTLQLGRNKIKSDVSGIGQSVHTITSAVTVKIRSRTSDYEKTISCLILPRLTNDIPAQVIDPKRINVPDNIVLADKAYNKPQKIDMLLGNELFFDLMRPGQIKSSSAGPIIQETRLGWIIAGPI</sequence>
<accession>A0AAV0W9Z3</accession>
<dbReference type="InterPro" id="IPR008737">
    <property type="entry name" value="DUF1758"/>
</dbReference>
<proteinExistence type="predicted"/>